<organism evidence="8 9">
    <name type="scientific">Motilibacter deserti</name>
    <dbReference type="NCBI Taxonomy" id="2714956"/>
    <lineage>
        <taxon>Bacteria</taxon>
        <taxon>Bacillati</taxon>
        <taxon>Actinomycetota</taxon>
        <taxon>Actinomycetes</taxon>
        <taxon>Motilibacterales</taxon>
        <taxon>Motilibacteraceae</taxon>
        <taxon>Motilibacter</taxon>
    </lineage>
</organism>
<dbReference type="InterPro" id="IPR014284">
    <property type="entry name" value="RNA_pol_sigma-70_dom"/>
</dbReference>
<dbReference type="InterPro" id="IPR039425">
    <property type="entry name" value="RNA_pol_sigma-70-like"/>
</dbReference>
<comment type="caution">
    <text evidence="8">The sequence shown here is derived from an EMBL/GenBank/DDBJ whole genome shotgun (WGS) entry which is preliminary data.</text>
</comment>
<name>A0ABX0GZE4_9ACTN</name>
<dbReference type="RefSeq" id="WP_166284774.1">
    <property type="nucleotide sequence ID" value="NZ_JAANNP010000132.1"/>
</dbReference>
<dbReference type="InterPro" id="IPR013324">
    <property type="entry name" value="RNA_pol_sigma_r3/r4-like"/>
</dbReference>
<dbReference type="SUPFAM" id="SSF88659">
    <property type="entry name" value="Sigma3 and sigma4 domains of RNA polymerase sigma factors"/>
    <property type="match status" value="1"/>
</dbReference>
<dbReference type="NCBIfam" id="TIGR02983">
    <property type="entry name" value="SigE-fam_strep"/>
    <property type="match status" value="1"/>
</dbReference>
<dbReference type="Pfam" id="PF04542">
    <property type="entry name" value="Sigma70_r2"/>
    <property type="match status" value="1"/>
</dbReference>
<dbReference type="InterPro" id="IPR007627">
    <property type="entry name" value="RNA_pol_sigma70_r2"/>
</dbReference>
<dbReference type="Gene3D" id="1.10.1740.10">
    <property type="match status" value="1"/>
</dbReference>
<evidence type="ECO:0000313" key="8">
    <source>
        <dbReference type="EMBL" id="NHC16324.1"/>
    </source>
</evidence>
<evidence type="ECO:0000256" key="3">
    <source>
        <dbReference type="ARBA" id="ARBA00023082"/>
    </source>
</evidence>
<accession>A0ABX0GZE4</accession>
<dbReference type="Pfam" id="PF08281">
    <property type="entry name" value="Sigma70_r4_2"/>
    <property type="match status" value="1"/>
</dbReference>
<dbReference type="PANTHER" id="PTHR43133">
    <property type="entry name" value="RNA POLYMERASE ECF-TYPE SIGMA FACTO"/>
    <property type="match status" value="1"/>
</dbReference>
<feature type="domain" description="RNA polymerase sigma-70 region 2" evidence="6">
    <location>
        <begin position="15"/>
        <end position="75"/>
    </location>
</feature>
<reference evidence="8 9" key="1">
    <citation type="submission" date="2020-03" db="EMBL/GenBank/DDBJ databases">
        <title>Two novel Motilibacter sp.</title>
        <authorList>
            <person name="Liu S."/>
        </authorList>
    </citation>
    <scope>NUCLEOTIDE SEQUENCE [LARGE SCALE GENOMIC DNA]</scope>
    <source>
        <strain evidence="8 9">E257</strain>
    </source>
</reference>
<keyword evidence="4" id="KW-0238">DNA-binding</keyword>
<evidence type="ECO:0000259" key="6">
    <source>
        <dbReference type="Pfam" id="PF04542"/>
    </source>
</evidence>
<keyword evidence="3" id="KW-0731">Sigma factor</keyword>
<evidence type="ECO:0000313" key="9">
    <source>
        <dbReference type="Proteomes" id="UP000800981"/>
    </source>
</evidence>
<dbReference type="InterPro" id="IPR036388">
    <property type="entry name" value="WH-like_DNA-bd_sf"/>
</dbReference>
<dbReference type="CDD" id="cd06171">
    <property type="entry name" value="Sigma70_r4"/>
    <property type="match status" value="1"/>
</dbReference>
<evidence type="ECO:0000259" key="7">
    <source>
        <dbReference type="Pfam" id="PF08281"/>
    </source>
</evidence>
<protein>
    <submittedName>
        <fullName evidence="8">SigE family RNA polymerase sigma factor</fullName>
    </submittedName>
</protein>
<keyword evidence="9" id="KW-1185">Reference proteome</keyword>
<evidence type="ECO:0000256" key="2">
    <source>
        <dbReference type="ARBA" id="ARBA00023015"/>
    </source>
</evidence>
<dbReference type="InterPro" id="IPR014325">
    <property type="entry name" value="RNA_pol_sigma-E_actinobac"/>
</dbReference>
<dbReference type="NCBIfam" id="TIGR02937">
    <property type="entry name" value="sigma70-ECF"/>
    <property type="match status" value="1"/>
</dbReference>
<proteinExistence type="inferred from homology"/>
<dbReference type="InterPro" id="IPR013249">
    <property type="entry name" value="RNA_pol_sigma70_r4_t2"/>
</dbReference>
<evidence type="ECO:0000256" key="4">
    <source>
        <dbReference type="ARBA" id="ARBA00023125"/>
    </source>
</evidence>
<keyword evidence="2" id="KW-0805">Transcription regulation</keyword>
<sequence length="171" mass="18903">MAQDHAGFDEFVSARAGSLYRSAYLLAGDPHAAQDLVQTALLKVLPKWGDIRSEPEAYVRRVMYNEHVSWWRRRRHVHEHLSGDVPEAPTVEPAPAEAAASRLDLQSALRQLTAKQRAILVLRYYEDLTEAQTAEVLGCAVGTVKRQSHVALARLRTIAPGLQLDPTGASS</sequence>
<keyword evidence="5" id="KW-0804">Transcription</keyword>
<gene>
    <name evidence="8" type="ORF">G9H71_21295</name>
</gene>
<comment type="similarity">
    <text evidence="1">Belongs to the sigma-70 factor family. ECF subfamily.</text>
</comment>
<dbReference type="Proteomes" id="UP000800981">
    <property type="component" value="Unassembled WGS sequence"/>
</dbReference>
<dbReference type="SUPFAM" id="SSF88946">
    <property type="entry name" value="Sigma2 domain of RNA polymerase sigma factors"/>
    <property type="match status" value="1"/>
</dbReference>
<evidence type="ECO:0000256" key="5">
    <source>
        <dbReference type="ARBA" id="ARBA00023163"/>
    </source>
</evidence>
<dbReference type="Gene3D" id="1.10.10.10">
    <property type="entry name" value="Winged helix-like DNA-binding domain superfamily/Winged helix DNA-binding domain"/>
    <property type="match status" value="1"/>
</dbReference>
<dbReference type="PANTHER" id="PTHR43133:SF50">
    <property type="entry name" value="ECF RNA POLYMERASE SIGMA FACTOR SIGM"/>
    <property type="match status" value="1"/>
</dbReference>
<dbReference type="EMBL" id="JAANNP010000132">
    <property type="protein sequence ID" value="NHC16324.1"/>
    <property type="molecule type" value="Genomic_DNA"/>
</dbReference>
<feature type="domain" description="RNA polymerase sigma factor 70 region 4 type 2" evidence="7">
    <location>
        <begin position="103"/>
        <end position="155"/>
    </location>
</feature>
<dbReference type="InterPro" id="IPR013325">
    <property type="entry name" value="RNA_pol_sigma_r2"/>
</dbReference>
<evidence type="ECO:0000256" key="1">
    <source>
        <dbReference type="ARBA" id="ARBA00010641"/>
    </source>
</evidence>